<reference evidence="3" key="1">
    <citation type="submission" date="2022-02" db="EMBL/GenBank/DDBJ databases">
        <title>Towards deciphering the DNA virus diversity associated with rodent species in the families Cricetidae and Heteromyidae.</title>
        <authorList>
            <person name="Lund M."/>
            <person name="Larsen B.B."/>
            <person name="Gryseels S."/>
            <person name="Kraberger S."/>
            <person name="Rowsey D.M."/>
            <person name="Steger L."/>
            <person name="Yule K.M."/>
            <person name="Upham N.S."/>
            <person name="Worobey M."/>
            <person name="Van Doorslaer K."/>
            <person name="Varsani A."/>
        </authorList>
    </citation>
    <scope>NUCLEOTIDE SEQUENCE</scope>
    <source>
        <strain evidence="3">NeonRodF5_8</strain>
    </source>
</reference>
<protein>
    <submittedName>
        <fullName evidence="3">Replication initiator protein</fullName>
    </submittedName>
</protein>
<organism evidence="3">
    <name type="scientific">Peromfec virus RodF5_8</name>
    <dbReference type="NCBI Taxonomy" id="2929344"/>
    <lineage>
        <taxon>Viruses</taxon>
        <taxon>Monodnaviria</taxon>
        <taxon>Sangervirae</taxon>
        <taxon>Phixviricota</taxon>
        <taxon>Malgrandaviricetes</taxon>
        <taxon>Petitvirales</taxon>
        <taxon>Microviridae</taxon>
    </lineage>
</organism>
<dbReference type="EMBL" id="OM869681">
    <property type="protein sequence ID" value="UPW41857.1"/>
    <property type="molecule type" value="Genomic_DNA"/>
</dbReference>
<feature type="compositionally biased region" description="Basic and acidic residues" evidence="1">
    <location>
        <begin position="262"/>
        <end position="275"/>
    </location>
</feature>
<accession>A0A976N283</accession>
<dbReference type="InterPro" id="IPR056906">
    <property type="entry name" value="ORF2/G2P_dom"/>
</dbReference>
<evidence type="ECO:0000256" key="1">
    <source>
        <dbReference type="SAM" id="MobiDB-lite"/>
    </source>
</evidence>
<evidence type="ECO:0000313" key="3">
    <source>
        <dbReference type="EMBL" id="UPW41857.1"/>
    </source>
</evidence>
<feature type="region of interest" description="Disordered" evidence="1">
    <location>
        <begin position="256"/>
        <end position="275"/>
    </location>
</feature>
<sequence>MYVPCRKCAECISASRLAWAYRIHREMETWKNPTYFITLTYAEDYLPASGVYPRHIELFHKRLRKSYRALTNNSFRYFLVAEYGSEYGRPHYHALYFNIACSQRRFFKLISDAWNMGECRIRKADSQGGIYAVKDMMCNQLLPDDQKPLFYRRSTKPGLGSLYTPRPSSLPLFDVRRLYAIDTSGKRVPKPRYLLEKEMCPTRLSLLRELRKRDPEYVDAKENQLVRRLGYDALTPGNYEIVKGVAERSFRKMKSKQLRQVVKSEQDGKSSSRNA</sequence>
<feature type="domain" description="Replication-associated protein ORF2/G2P" evidence="2">
    <location>
        <begin position="35"/>
        <end position="136"/>
    </location>
</feature>
<evidence type="ECO:0000259" key="2">
    <source>
        <dbReference type="Pfam" id="PF23343"/>
    </source>
</evidence>
<dbReference type="Pfam" id="PF23343">
    <property type="entry name" value="REP_ORF2-G2P"/>
    <property type="match status" value="1"/>
</dbReference>
<proteinExistence type="predicted"/>
<name>A0A976N283_9VIRU</name>